<evidence type="ECO:0000256" key="12">
    <source>
        <dbReference type="SAM" id="MobiDB-lite"/>
    </source>
</evidence>
<dbReference type="InterPro" id="IPR013013">
    <property type="entry name" value="PTS_EIIC_1"/>
</dbReference>
<evidence type="ECO:0000256" key="4">
    <source>
        <dbReference type="ARBA" id="ARBA00022597"/>
    </source>
</evidence>
<dbReference type="PANTHER" id="PTHR30175:SF1">
    <property type="entry name" value="PTS SYSTEM ARBUTIN-, CELLOBIOSE-, AND SALICIN-SPECIFIC EIIBC COMPONENT-RELATED"/>
    <property type="match status" value="1"/>
</dbReference>
<dbReference type="PROSITE" id="PS00371">
    <property type="entry name" value="PTS_EIIA_TYPE_1_HIS"/>
    <property type="match status" value="1"/>
</dbReference>
<comment type="caution">
    <text evidence="17">The sequence shown here is derived from an EMBL/GenBank/DDBJ whole genome shotgun (WGS) entry which is preliminary data.</text>
</comment>
<dbReference type="InterPro" id="IPR001996">
    <property type="entry name" value="PTS_IIB_1"/>
</dbReference>
<evidence type="ECO:0000256" key="5">
    <source>
        <dbReference type="ARBA" id="ARBA00022679"/>
    </source>
</evidence>
<dbReference type="Proteomes" id="UP001180729">
    <property type="component" value="Unassembled WGS sequence"/>
</dbReference>
<dbReference type="InterPro" id="IPR003352">
    <property type="entry name" value="PTS_EIIC"/>
</dbReference>
<dbReference type="PROSITE" id="PS51093">
    <property type="entry name" value="PTS_EIIA_TYPE_1"/>
    <property type="match status" value="1"/>
</dbReference>
<evidence type="ECO:0000256" key="13">
    <source>
        <dbReference type="SAM" id="Phobius"/>
    </source>
</evidence>
<evidence type="ECO:0000256" key="3">
    <source>
        <dbReference type="ARBA" id="ARBA00022475"/>
    </source>
</evidence>
<feature type="transmembrane region" description="Helical" evidence="13">
    <location>
        <begin position="196"/>
        <end position="213"/>
    </location>
</feature>
<dbReference type="InterPro" id="IPR001127">
    <property type="entry name" value="PTS_EIIA_1_perm"/>
</dbReference>
<proteinExistence type="predicted"/>
<dbReference type="InterPro" id="IPR018113">
    <property type="entry name" value="PTrfase_EIIB_Cys"/>
</dbReference>
<keyword evidence="10 13" id="KW-0472">Membrane</keyword>
<feature type="transmembrane region" description="Helical" evidence="13">
    <location>
        <begin position="315"/>
        <end position="335"/>
    </location>
</feature>
<dbReference type="GO" id="GO:0090589">
    <property type="term" value="F:protein-phosphocysteine-trehalose phosphotransferase system transporter activity"/>
    <property type="evidence" value="ECO:0007669"/>
    <property type="project" value="TreeGrafter"/>
</dbReference>
<dbReference type="CDD" id="cd00212">
    <property type="entry name" value="PTS_IIB_glc"/>
    <property type="match status" value="1"/>
</dbReference>
<evidence type="ECO:0000256" key="9">
    <source>
        <dbReference type="ARBA" id="ARBA00022989"/>
    </source>
</evidence>
<evidence type="ECO:0000313" key="18">
    <source>
        <dbReference type="Proteomes" id="UP001180729"/>
    </source>
</evidence>
<dbReference type="RefSeq" id="WP_311372585.1">
    <property type="nucleotide sequence ID" value="NZ_JAMZMH010000005.1"/>
</dbReference>
<accession>A0AAE4K0P3</accession>
<dbReference type="SUPFAM" id="SSF51261">
    <property type="entry name" value="Duplicated hybrid motif"/>
    <property type="match status" value="1"/>
</dbReference>
<evidence type="ECO:0000259" key="15">
    <source>
        <dbReference type="PROSITE" id="PS51098"/>
    </source>
</evidence>
<evidence type="ECO:0000256" key="8">
    <source>
        <dbReference type="ARBA" id="ARBA00022777"/>
    </source>
</evidence>
<evidence type="ECO:0000256" key="2">
    <source>
        <dbReference type="ARBA" id="ARBA00022448"/>
    </source>
</evidence>
<dbReference type="GO" id="GO:0016301">
    <property type="term" value="F:kinase activity"/>
    <property type="evidence" value="ECO:0007669"/>
    <property type="project" value="UniProtKB-KW"/>
</dbReference>
<dbReference type="AlphaFoldDB" id="A0AAE4K0P3"/>
<dbReference type="EMBL" id="JAMZMH010000005">
    <property type="protein sequence ID" value="MDT0248634.1"/>
    <property type="molecule type" value="Genomic_DNA"/>
</dbReference>
<dbReference type="InterPro" id="IPR050558">
    <property type="entry name" value="PTS_Sugar-Specific_Components"/>
</dbReference>
<dbReference type="PROSITE" id="PS01035">
    <property type="entry name" value="PTS_EIIB_TYPE_1_CYS"/>
    <property type="match status" value="1"/>
</dbReference>
<keyword evidence="4" id="KW-0762">Sugar transport</keyword>
<keyword evidence="2" id="KW-0813">Transport</keyword>
<name>A0AAE4K0P3_9ACTO</name>
<dbReference type="NCBIfam" id="TIGR00830">
    <property type="entry name" value="PTBA"/>
    <property type="match status" value="1"/>
</dbReference>
<gene>
    <name evidence="17" type="ORF">RMW62_05995</name>
</gene>
<evidence type="ECO:0000259" key="14">
    <source>
        <dbReference type="PROSITE" id="PS51093"/>
    </source>
</evidence>
<keyword evidence="7 13" id="KW-0812">Transmembrane</keyword>
<evidence type="ECO:0000259" key="16">
    <source>
        <dbReference type="PROSITE" id="PS51103"/>
    </source>
</evidence>
<feature type="transmembrane region" description="Helical" evidence="13">
    <location>
        <begin position="164"/>
        <end position="184"/>
    </location>
</feature>
<feature type="domain" description="PTS EIIB type-1" evidence="15">
    <location>
        <begin position="5"/>
        <end position="88"/>
    </location>
</feature>
<feature type="active site" description="Phosphocysteine intermediate; for EIIB activity" evidence="11">
    <location>
        <position position="27"/>
    </location>
</feature>
<dbReference type="Pfam" id="PF00367">
    <property type="entry name" value="PTS_EIIB"/>
    <property type="match status" value="1"/>
</dbReference>
<dbReference type="PROSITE" id="PS51103">
    <property type="entry name" value="PTS_EIIC_TYPE_1"/>
    <property type="match status" value="1"/>
</dbReference>
<keyword evidence="9 13" id="KW-1133">Transmembrane helix</keyword>
<keyword evidence="5" id="KW-0808">Transferase</keyword>
<protein>
    <submittedName>
        <fullName evidence="17">Glucose PTS transporter subunit IIA</fullName>
    </submittedName>
</protein>
<feature type="region of interest" description="Disordered" evidence="12">
    <location>
        <begin position="518"/>
        <end position="556"/>
    </location>
</feature>
<feature type="transmembrane region" description="Helical" evidence="13">
    <location>
        <begin position="371"/>
        <end position="389"/>
    </location>
</feature>
<dbReference type="Pfam" id="PF02378">
    <property type="entry name" value="PTS_EIIC"/>
    <property type="match status" value="1"/>
</dbReference>
<reference evidence="17" key="1">
    <citation type="submission" date="2022-06" db="EMBL/GenBank/DDBJ databases">
        <title>Draft Genome Sequences of Three Actinomyces oris Strains, Isolated from Healthy Human Feces.</title>
        <authorList>
            <person name="Ye Y."/>
            <person name="Liu C."/>
            <person name="Zhao J."/>
            <person name="Xu J."/>
            <person name="Huang H."/>
            <person name="Wang B."/>
            <person name="Wei J."/>
            <person name="Jing X."/>
        </authorList>
    </citation>
    <scope>NUCLEOTIDE SEQUENCE</scope>
    <source>
        <strain evidence="17">CNGBCC1803368</strain>
    </source>
</reference>
<feature type="transmembrane region" description="Helical" evidence="13">
    <location>
        <begin position="427"/>
        <end position="451"/>
    </location>
</feature>
<dbReference type="Gene3D" id="3.30.1360.60">
    <property type="entry name" value="Glucose permease domain IIB"/>
    <property type="match status" value="1"/>
</dbReference>
<keyword evidence="8" id="KW-0418">Kinase</keyword>
<dbReference type="FunFam" id="2.70.70.10:FF:000001">
    <property type="entry name" value="PTS system glucose-specific IIA component"/>
    <property type="match status" value="1"/>
</dbReference>
<dbReference type="InterPro" id="IPR011055">
    <property type="entry name" value="Dup_hybrid_motif"/>
</dbReference>
<feature type="transmembrane region" description="Helical" evidence="13">
    <location>
        <begin position="129"/>
        <end position="152"/>
    </location>
</feature>
<feature type="transmembrane region" description="Helical" evidence="13">
    <location>
        <begin position="284"/>
        <end position="309"/>
    </location>
</feature>
<evidence type="ECO:0000256" key="11">
    <source>
        <dbReference type="PROSITE-ProRule" id="PRU00421"/>
    </source>
</evidence>
<dbReference type="GO" id="GO:0008982">
    <property type="term" value="F:protein-N(PI)-phosphohistidine-sugar phosphotransferase activity"/>
    <property type="evidence" value="ECO:0007669"/>
    <property type="project" value="InterPro"/>
</dbReference>
<dbReference type="Pfam" id="PF00358">
    <property type="entry name" value="PTS_EIIA_1"/>
    <property type="match status" value="1"/>
</dbReference>
<feature type="transmembrane region" description="Helical" evidence="13">
    <location>
        <begin position="255"/>
        <end position="272"/>
    </location>
</feature>
<dbReference type="GO" id="GO:0015771">
    <property type="term" value="P:trehalose transport"/>
    <property type="evidence" value="ECO:0007669"/>
    <property type="project" value="TreeGrafter"/>
</dbReference>
<evidence type="ECO:0000256" key="7">
    <source>
        <dbReference type="ARBA" id="ARBA00022692"/>
    </source>
</evidence>
<evidence type="ECO:0000256" key="1">
    <source>
        <dbReference type="ARBA" id="ARBA00004651"/>
    </source>
</evidence>
<evidence type="ECO:0000256" key="6">
    <source>
        <dbReference type="ARBA" id="ARBA00022683"/>
    </source>
</evidence>
<sequence length="714" mass="74429">MATTTSTPEAILDAVGGAENIIHFTHCATRLRFELKDASGIDKAAVEAIPGVMGAVPQSGDRYQIVIGGAVQSVYDEINSLPAMKSQGGSSGSGQSDADVKAAARAKARGKNAYVDAFFEYLSDSFRPLLPALLGASLIIAGEAICEAFGLIDTHAANDQKPTTLLFVDAMFRAVFYFLPIMVAYNASKKLKIDPWVGTAVMAALLTPEYIFLSDKALQDKGVIDCVHNAAVNSDLCTAHIAGLPMQLNNYGGQVFVPLMMVAILALVYKGLVKIVPTNVQMVFVPFLSFVIMMPVTAFLIGPLGIWIGTGLGTALFWLNSHAPIIFAILIPMVYPFLVPLGLHWPLNALMLANIASAATNHTDFIQGPMGAWNFACFGATAAVLVWSVRDKDDEMRQTATGALFAGLLGGISEPSLYGIHLRFKRIYPFMLVGCAVGGLVQGIGSMLGGIEGVTTTTFVFTSLLTIPVFSPMWLYGIAVAAAFATSFFLIVTFGYRTKEERAEALAAAGVSKGGETTESASAQAAEAPTAGAAAAAAPVEEGDRTAKAPTPKPALVPGAVTEIASPLKATTMDLDKVPDPVFSSGAVGQGVGLEPQGDIVVTAPADGTVVVAPSSGHAFGITLDSGVEILIHVGLDTVNLEGQGFDVKVSQGDRVSAGQELVRVDRSVIEQAGYPLTTPVLVTNTASFASVEVVGGDSVEPGEALIKVTAPEA</sequence>
<evidence type="ECO:0000313" key="17">
    <source>
        <dbReference type="EMBL" id="MDT0248634.1"/>
    </source>
</evidence>
<feature type="compositionally biased region" description="Low complexity" evidence="12">
    <location>
        <begin position="518"/>
        <end position="539"/>
    </location>
</feature>
<keyword evidence="3" id="KW-1003">Cell membrane</keyword>
<dbReference type="SUPFAM" id="SSF55604">
    <property type="entry name" value="Glucose permease domain IIB"/>
    <property type="match status" value="1"/>
</dbReference>
<feature type="domain" description="PTS EIIA type-1" evidence="14">
    <location>
        <begin position="580"/>
        <end position="685"/>
    </location>
</feature>
<dbReference type="PANTHER" id="PTHR30175">
    <property type="entry name" value="PHOSPHOTRANSFERASE SYSTEM TRANSPORT PROTEIN"/>
    <property type="match status" value="1"/>
</dbReference>
<dbReference type="InterPro" id="IPR036878">
    <property type="entry name" value="Glu_permease_IIB"/>
</dbReference>
<feature type="transmembrane region" description="Helical" evidence="13">
    <location>
        <begin position="473"/>
        <end position="496"/>
    </location>
</feature>
<organism evidence="17 18">
    <name type="scientific">Actinomyces oris</name>
    <dbReference type="NCBI Taxonomy" id="544580"/>
    <lineage>
        <taxon>Bacteria</taxon>
        <taxon>Bacillati</taxon>
        <taxon>Actinomycetota</taxon>
        <taxon>Actinomycetes</taxon>
        <taxon>Actinomycetales</taxon>
        <taxon>Actinomycetaceae</taxon>
        <taxon>Actinomyces</taxon>
    </lineage>
</organism>
<evidence type="ECO:0000256" key="10">
    <source>
        <dbReference type="ARBA" id="ARBA00023136"/>
    </source>
</evidence>
<dbReference type="PROSITE" id="PS51098">
    <property type="entry name" value="PTS_EIIB_TYPE_1"/>
    <property type="match status" value="1"/>
</dbReference>
<dbReference type="Gene3D" id="2.70.70.10">
    <property type="entry name" value="Glucose Permease (Domain IIA)"/>
    <property type="match status" value="1"/>
</dbReference>
<keyword evidence="6" id="KW-0598">Phosphotransferase system</keyword>
<dbReference type="GO" id="GO:0009401">
    <property type="term" value="P:phosphoenolpyruvate-dependent sugar phosphotransferase system"/>
    <property type="evidence" value="ECO:0007669"/>
    <property type="project" value="UniProtKB-KW"/>
</dbReference>
<feature type="domain" description="PTS EIIC type-1" evidence="16">
    <location>
        <begin position="120"/>
        <end position="508"/>
    </location>
</feature>
<dbReference type="GO" id="GO:0005886">
    <property type="term" value="C:plasma membrane"/>
    <property type="evidence" value="ECO:0007669"/>
    <property type="project" value="UniProtKB-SubCell"/>
</dbReference>
<comment type="subcellular location">
    <subcellularLocation>
        <location evidence="1">Cell membrane</location>
        <topology evidence="1">Multi-pass membrane protein</topology>
    </subcellularLocation>
</comment>